<dbReference type="AlphaFoldDB" id="A0A0F9F433"/>
<accession>A0A0F9F433</accession>
<protein>
    <submittedName>
        <fullName evidence="1">Uncharacterized protein</fullName>
    </submittedName>
</protein>
<name>A0A0F9F433_9ZZZZ</name>
<sequence length="144" mass="16924">EMDEPRHPRLVYYNTRRIIHAIKLSMILSASRTRELKVEEEDVLGAKKILLSAEGVMPEIFKEMAASSDMNEINEAFEYIWTYCFRERIEAVEEHKLVHFLAKRVPVHRISFFIEAMLNGNMMKNVGLNIVGNRKFKPQERTLE</sequence>
<organism evidence="1">
    <name type="scientific">marine sediment metagenome</name>
    <dbReference type="NCBI Taxonomy" id="412755"/>
    <lineage>
        <taxon>unclassified sequences</taxon>
        <taxon>metagenomes</taxon>
        <taxon>ecological metagenomes</taxon>
    </lineage>
</organism>
<feature type="non-terminal residue" evidence="1">
    <location>
        <position position="1"/>
    </location>
</feature>
<gene>
    <name evidence="1" type="ORF">LCGC14_1997160</name>
</gene>
<dbReference type="EMBL" id="LAZR01022636">
    <property type="protein sequence ID" value="KKL81194.1"/>
    <property type="molecule type" value="Genomic_DNA"/>
</dbReference>
<reference evidence="1" key="1">
    <citation type="journal article" date="2015" name="Nature">
        <title>Complex archaea that bridge the gap between prokaryotes and eukaryotes.</title>
        <authorList>
            <person name="Spang A."/>
            <person name="Saw J.H."/>
            <person name="Jorgensen S.L."/>
            <person name="Zaremba-Niedzwiedzka K."/>
            <person name="Martijn J."/>
            <person name="Lind A.E."/>
            <person name="van Eijk R."/>
            <person name="Schleper C."/>
            <person name="Guy L."/>
            <person name="Ettema T.J."/>
        </authorList>
    </citation>
    <scope>NUCLEOTIDE SEQUENCE</scope>
</reference>
<comment type="caution">
    <text evidence="1">The sequence shown here is derived from an EMBL/GenBank/DDBJ whole genome shotgun (WGS) entry which is preliminary data.</text>
</comment>
<evidence type="ECO:0000313" key="1">
    <source>
        <dbReference type="EMBL" id="KKL81194.1"/>
    </source>
</evidence>
<proteinExistence type="predicted"/>